<accession>A0A1C4G7A3</accession>
<dbReference type="STRING" id="1335309.GA0116948_1264"/>
<name>A0A1C4G7A3_9BACT</name>
<reference evidence="1 2" key="1">
    <citation type="submission" date="2016-08" db="EMBL/GenBank/DDBJ databases">
        <authorList>
            <person name="Seilhamer J.J."/>
        </authorList>
    </citation>
    <scope>NUCLEOTIDE SEQUENCE [LARGE SCALE GENOMIC DNA]</scope>
    <source>
        <strain evidence="1 2">A37T2</strain>
    </source>
</reference>
<dbReference type="RefSeq" id="WP_089715660.1">
    <property type="nucleotide sequence ID" value="NZ_FMAR01000026.1"/>
</dbReference>
<sequence>MNNPLKLLGLAFLLWAGCKPDPRKAIAQMMGDRNGGLVASRQTEVARMQCAYLPVRWQAFEKQVPKTDGADETEMDFRLQVVLLPAGTPLPHGPAFSYGLDTLFALVLDGDTLPAIYAERMPQGNIRGIEYLVGFERRNWNGVQASLIFKDHLFTGQPQIFSFDLLQAAKIDSLSKRL</sequence>
<dbReference type="PROSITE" id="PS51257">
    <property type="entry name" value="PROKAR_LIPOPROTEIN"/>
    <property type="match status" value="1"/>
</dbReference>
<dbReference type="AlphaFoldDB" id="A0A1C4G7A3"/>
<protein>
    <recommendedName>
        <fullName evidence="3">Lipoprotein</fullName>
    </recommendedName>
</protein>
<evidence type="ECO:0000313" key="2">
    <source>
        <dbReference type="Proteomes" id="UP000242818"/>
    </source>
</evidence>
<gene>
    <name evidence="1" type="ORF">GA0116948_1264</name>
</gene>
<dbReference type="Proteomes" id="UP000242818">
    <property type="component" value="Unassembled WGS sequence"/>
</dbReference>
<dbReference type="OrthoDB" id="670240at2"/>
<dbReference type="EMBL" id="FMAR01000026">
    <property type="protein sequence ID" value="SCC64032.1"/>
    <property type="molecule type" value="Genomic_DNA"/>
</dbReference>
<evidence type="ECO:0000313" key="1">
    <source>
        <dbReference type="EMBL" id="SCC64032.1"/>
    </source>
</evidence>
<keyword evidence="2" id="KW-1185">Reference proteome</keyword>
<proteinExistence type="predicted"/>
<evidence type="ECO:0008006" key="3">
    <source>
        <dbReference type="Google" id="ProtNLM"/>
    </source>
</evidence>
<organism evidence="1 2">
    <name type="scientific">Chitinophaga costaii</name>
    <dbReference type="NCBI Taxonomy" id="1335309"/>
    <lineage>
        <taxon>Bacteria</taxon>
        <taxon>Pseudomonadati</taxon>
        <taxon>Bacteroidota</taxon>
        <taxon>Chitinophagia</taxon>
        <taxon>Chitinophagales</taxon>
        <taxon>Chitinophagaceae</taxon>
        <taxon>Chitinophaga</taxon>
    </lineage>
</organism>